<dbReference type="GO" id="GO:0008233">
    <property type="term" value="F:peptidase activity"/>
    <property type="evidence" value="ECO:0007669"/>
    <property type="project" value="UniProtKB-KW"/>
</dbReference>
<feature type="domain" description="Prohead serine protease" evidence="7">
    <location>
        <begin position="7"/>
        <end position="132"/>
    </location>
</feature>
<keyword evidence="3" id="KW-0378">Hydrolase</keyword>
<feature type="region of interest" description="Disordered" evidence="6">
    <location>
        <begin position="222"/>
        <end position="241"/>
    </location>
</feature>
<evidence type="ECO:0000259" key="8">
    <source>
        <dbReference type="Pfam" id="PF05065"/>
    </source>
</evidence>
<dbReference type="GO" id="GO:0046797">
    <property type="term" value="P:viral procapsid maturation"/>
    <property type="evidence" value="ECO:0007669"/>
    <property type="project" value="UniProtKB-KW"/>
</dbReference>
<feature type="compositionally biased region" description="Acidic residues" evidence="6">
    <location>
        <begin position="158"/>
        <end position="194"/>
    </location>
</feature>
<evidence type="ECO:0000256" key="1">
    <source>
        <dbReference type="ARBA" id="ARBA00022612"/>
    </source>
</evidence>
<evidence type="ECO:0000256" key="3">
    <source>
        <dbReference type="ARBA" id="ARBA00022801"/>
    </source>
</evidence>
<feature type="region of interest" description="Disordered" evidence="6">
    <location>
        <begin position="155"/>
        <end position="196"/>
    </location>
</feature>
<dbReference type="GO" id="GO:0006508">
    <property type="term" value="P:proteolysis"/>
    <property type="evidence" value="ECO:0007669"/>
    <property type="project" value="UniProtKB-KW"/>
</dbReference>
<dbReference type="Pfam" id="PF04586">
    <property type="entry name" value="Peptidase_S78"/>
    <property type="match status" value="1"/>
</dbReference>
<evidence type="ECO:0000256" key="2">
    <source>
        <dbReference type="ARBA" id="ARBA00022670"/>
    </source>
</evidence>
<accession>A0A8S5LDX9</accession>
<evidence type="ECO:0000256" key="4">
    <source>
        <dbReference type="ARBA" id="ARBA00022950"/>
    </source>
</evidence>
<evidence type="ECO:0000256" key="5">
    <source>
        <dbReference type="ARBA" id="ARBA00023045"/>
    </source>
</evidence>
<proteinExistence type="predicted"/>
<dbReference type="SUPFAM" id="SSF56563">
    <property type="entry name" value="Major capsid protein gp5"/>
    <property type="match status" value="1"/>
</dbReference>
<evidence type="ECO:0000259" key="7">
    <source>
        <dbReference type="Pfam" id="PF04586"/>
    </source>
</evidence>
<evidence type="ECO:0000256" key="6">
    <source>
        <dbReference type="SAM" id="MobiDB-lite"/>
    </source>
</evidence>
<name>A0A8S5LDX9_9CAUD</name>
<feature type="domain" description="Phage capsid-like C-terminal" evidence="8">
    <location>
        <begin position="342"/>
        <end position="590"/>
    </location>
</feature>
<dbReference type="InterPro" id="IPR054612">
    <property type="entry name" value="Phage_capsid-like_C"/>
</dbReference>
<dbReference type="InterPro" id="IPR054613">
    <property type="entry name" value="Peptidase_S78_dom"/>
</dbReference>
<dbReference type="EMBL" id="BK014692">
    <property type="protein sequence ID" value="DAD68097.1"/>
    <property type="molecule type" value="Genomic_DNA"/>
</dbReference>
<keyword evidence="1" id="KW-1188">Viral release from host cell</keyword>
<keyword evidence="4" id="KW-0118">Viral capsid assembly</keyword>
<keyword evidence="5" id="KW-1273">Viral capsid maturation</keyword>
<keyword evidence="2" id="KW-0645">Protease</keyword>
<feature type="compositionally biased region" description="Acidic residues" evidence="6">
    <location>
        <begin position="222"/>
        <end position="234"/>
    </location>
</feature>
<protein>
    <submittedName>
        <fullName evidence="9">Major capsid protein</fullName>
    </submittedName>
</protein>
<sequence>MAVKCDFSGYATKNDVRCSDNKVIRHGAFAAYDGKTVPLVWQHKHGDVENVLGHADLEVRDDGVYAYAHLNNTDRGRTAREMVKNGDIKAMSIYATHVRARGNDVVHGELVEVSLVLRGANPGALIDQVSIEHGDDGDEIEAVIYTDEQLDFVSHGDDFEDEDEDFEAEETDDVEHAEEEPEADEAEGDEDDPTLGEIFEGMTEEQKTAVYAIVGQLVDSVDEEAEESETEEVDDTAHSDTTEDTMAHKNVFEGSATTEELPVLTHAQVETIFEDARSSGSLKQAILAHADAYGIKQIETLFPEAKDLWNQPEFIKRKTDWVNSVVGAAKHSPFSRIRTRFADITADEARARGYIKGNKKEDEVFTLLQRVTSPTTIYKKQRLDRDDILDITDFDVVSYIRGEMKIMLEEELGRAVLIGDGRQASSKDKIKEDCIRPIYKEDSLYAPRVVLAKETTTEDVLDSIVRAMDDYDGAGNPTWFAEPHMVTEILLLKDKMGHRLFRSVSELADYVGVSKIVKVPLMKGLQRTSTKNGTVDALGIIVNMSDYTIGADKGGQLFAAEDFDISFNQYHYLLETRLSGALTHPKSAIIVERKTEAGNVVAEP</sequence>
<dbReference type="Pfam" id="PF05065">
    <property type="entry name" value="Phage_capsid"/>
    <property type="match status" value="1"/>
</dbReference>
<reference evidence="9" key="1">
    <citation type="journal article" date="2021" name="Proc. Natl. Acad. Sci. U.S.A.">
        <title>A Catalog of Tens of Thousands of Viruses from Human Metagenomes Reveals Hidden Associations with Chronic Diseases.</title>
        <authorList>
            <person name="Tisza M.J."/>
            <person name="Buck C.B."/>
        </authorList>
    </citation>
    <scope>NUCLEOTIDE SEQUENCE</scope>
    <source>
        <strain evidence="9">Ctj495</strain>
    </source>
</reference>
<evidence type="ECO:0000313" key="9">
    <source>
        <dbReference type="EMBL" id="DAD68097.1"/>
    </source>
</evidence>
<organism evidence="9">
    <name type="scientific">Siphoviridae sp. ctj495</name>
    <dbReference type="NCBI Taxonomy" id="2823592"/>
    <lineage>
        <taxon>Viruses</taxon>
        <taxon>Duplodnaviria</taxon>
        <taxon>Heunggongvirae</taxon>
        <taxon>Uroviricota</taxon>
        <taxon>Caudoviricetes</taxon>
    </lineage>
</organism>